<dbReference type="Gene3D" id="3.30.70.120">
    <property type="match status" value="1"/>
</dbReference>
<name>A0A9D9HGJ7_9SPIR</name>
<evidence type="ECO:0000313" key="1">
    <source>
        <dbReference type="EMBL" id="MBO8450571.1"/>
    </source>
</evidence>
<comment type="caution">
    <text evidence="1">The sequence shown here is derived from an EMBL/GenBank/DDBJ whole genome shotgun (WGS) entry which is preliminary data.</text>
</comment>
<gene>
    <name evidence="1" type="ORF">IAA96_05630</name>
</gene>
<reference evidence="1" key="1">
    <citation type="submission" date="2020-10" db="EMBL/GenBank/DDBJ databases">
        <authorList>
            <person name="Gilroy R."/>
        </authorList>
    </citation>
    <scope>NUCLEOTIDE SEQUENCE</scope>
    <source>
        <strain evidence="1">B3-4054</strain>
    </source>
</reference>
<dbReference type="Proteomes" id="UP000823616">
    <property type="component" value="Unassembled WGS sequence"/>
</dbReference>
<evidence type="ECO:0000313" key="2">
    <source>
        <dbReference type="Proteomes" id="UP000823616"/>
    </source>
</evidence>
<organism evidence="1 2">
    <name type="scientific">Candidatus Avitreponema avistercoris</name>
    <dbReference type="NCBI Taxonomy" id="2840705"/>
    <lineage>
        <taxon>Bacteria</taxon>
        <taxon>Pseudomonadati</taxon>
        <taxon>Spirochaetota</taxon>
        <taxon>Spirochaetia</taxon>
        <taxon>Spirochaetales</taxon>
        <taxon>Candidatus Avitreponema</taxon>
    </lineage>
</organism>
<dbReference type="NCBIfam" id="NF045581">
    <property type="entry name" value="PG0541_fam"/>
    <property type="match status" value="1"/>
</dbReference>
<proteinExistence type="predicted"/>
<dbReference type="InterPro" id="IPR015867">
    <property type="entry name" value="N-reg_PII/ATP_PRibTrfase_C"/>
</dbReference>
<sequence>MYRCEIIANNSVEDDIVEVLETACPGILYTILPSVHGRGKNDRKLSSTTWPETNFILFTYVTKDKLDGVRMAVRAVKERFRGEGIKLFIVKGFFPEQV</sequence>
<reference evidence="1" key="2">
    <citation type="journal article" date="2021" name="PeerJ">
        <title>Extensive microbial diversity within the chicken gut microbiome revealed by metagenomics and culture.</title>
        <authorList>
            <person name="Gilroy R."/>
            <person name="Ravi A."/>
            <person name="Getino M."/>
            <person name="Pursley I."/>
            <person name="Horton D.L."/>
            <person name="Alikhan N.F."/>
            <person name="Baker D."/>
            <person name="Gharbi K."/>
            <person name="Hall N."/>
            <person name="Watson M."/>
            <person name="Adriaenssens E.M."/>
            <person name="Foster-Nyarko E."/>
            <person name="Jarju S."/>
            <person name="Secka A."/>
            <person name="Antonio M."/>
            <person name="Oren A."/>
            <person name="Chaudhuri R.R."/>
            <person name="La Ragione R."/>
            <person name="Hildebrand F."/>
            <person name="Pallen M.J."/>
        </authorList>
    </citation>
    <scope>NUCLEOTIDE SEQUENCE</scope>
    <source>
        <strain evidence="1">B3-4054</strain>
    </source>
</reference>
<dbReference type="EMBL" id="JADIMS010000103">
    <property type="protein sequence ID" value="MBO8450571.1"/>
    <property type="molecule type" value="Genomic_DNA"/>
</dbReference>
<dbReference type="AlphaFoldDB" id="A0A9D9HGJ7"/>
<protein>
    <submittedName>
        <fullName evidence="1">Uncharacterized protein</fullName>
    </submittedName>
</protein>
<accession>A0A9D9HGJ7</accession>